<dbReference type="InterPro" id="IPR011051">
    <property type="entry name" value="RmlC_Cupin_sf"/>
</dbReference>
<dbReference type="RefSeq" id="WP_072985845.1">
    <property type="nucleotide sequence ID" value="NZ_FQZB01000006.1"/>
</dbReference>
<evidence type="ECO:0000256" key="2">
    <source>
        <dbReference type="ARBA" id="ARBA00023125"/>
    </source>
</evidence>
<dbReference type="AlphaFoldDB" id="A0A1M6GF18"/>
<dbReference type="InterPro" id="IPR020449">
    <property type="entry name" value="Tscrpt_reg_AraC-type_HTH"/>
</dbReference>
<dbReference type="EMBL" id="FQZB01000006">
    <property type="protein sequence ID" value="SHJ08517.1"/>
    <property type="molecule type" value="Genomic_DNA"/>
</dbReference>
<dbReference type="SUPFAM" id="SSF46689">
    <property type="entry name" value="Homeodomain-like"/>
    <property type="match status" value="1"/>
</dbReference>
<protein>
    <submittedName>
        <fullName evidence="5">AraC-type DNA-binding protein</fullName>
    </submittedName>
</protein>
<keyword evidence="1" id="KW-0805">Transcription regulation</keyword>
<dbReference type="InterPro" id="IPR014710">
    <property type="entry name" value="RmlC-like_jellyroll"/>
</dbReference>
<keyword evidence="3" id="KW-0804">Transcription</keyword>
<name>A0A1M6GF18_9CLOT</name>
<accession>A0A1M6GF18</accession>
<evidence type="ECO:0000256" key="3">
    <source>
        <dbReference type="ARBA" id="ARBA00023163"/>
    </source>
</evidence>
<dbReference type="SMART" id="SM00342">
    <property type="entry name" value="HTH_ARAC"/>
    <property type="match status" value="1"/>
</dbReference>
<dbReference type="PROSITE" id="PS01124">
    <property type="entry name" value="HTH_ARAC_FAMILY_2"/>
    <property type="match status" value="1"/>
</dbReference>
<feature type="domain" description="HTH araC/xylS-type" evidence="4">
    <location>
        <begin position="201"/>
        <end position="299"/>
    </location>
</feature>
<reference evidence="5 6" key="1">
    <citation type="submission" date="2016-11" db="EMBL/GenBank/DDBJ databases">
        <authorList>
            <person name="Jaros S."/>
            <person name="Januszkiewicz K."/>
            <person name="Wedrychowicz H."/>
        </authorList>
    </citation>
    <scope>NUCLEOTIDE SEQUENCE [LARGE SCALE GENOMIC DNA]</scope>
    <source>
        <strain evidence="5 6">DSM 21758</strain>
    </source>
</reference>
<sequence length="561" mass="66094">MYKREVKFINDDIKINVEFLNIVQDSYHCHRSIELVYIIDGKVEMHKVDHKYVLEKGDFYILNSEDIHKIQNVNGDNIVLIANINEGLVRKLHGGLYGEMFRCRYIKSLVDNDYLCTSEYLEGKKDAVKEVRDYLLRIYIINNLYKKGLKDEVGFEVLNNYKDRINYYYQNLILLILNEFGIVEFFKKYSNLDDETSIRNYKFARYISENYNGKITLDSISEELNLSKYYISRLLNQENFGGLSGYVKDFRAHKGRYVLLMTDKSINEISELVGFSNAGAFIKSFKETFRHTPTEYRKMYKIKDNGNVKFSLEETHINEIIKENIEDYFAFYKSLKYGESLNIDIEELDKLKVTKSIPKLGFALKSDNPVYDSYTLKDRDLLYSINFSNCKIANDIVLDNQNLWYKYGNLLNSIRENENLIESFSMEDLISKSGIETPLYYYYSFLSMLKSKVVQYNNDYLITRDEHGDYAILILLKKCQCSNHKVDIKLNFSKDIYKVVVHKLKENNLQDKIPVNNKEKEVFRRISMPSCSFEIVNNNEYIISAEGGEQYLIEISRKKLL</sequence>
<organism evidence="5 6">
    <name type="scientific">Clostridium cavendishii DSM 21758</name>
    <dbReference type="NCBI Taxonomy" id="1121302"/>
    <lineage>
        <taxon>Bacteria</taxon>
        <taxon>Bacillati</taxon>
        <taxon>Bacillota</taxon>
        <taxon>Clostridia</taxon>
        <taxon>Eubacteriales</taxon>
        <taxon>Clostridiaceae</taxon>
        <taxon>Clostridium</taxon>
    </lineage>
</organism>
<dbReference type="STRING" id="1121302.SAMN02745163_01271"/>
<dbReference type="CDD" id="cd02208">
    <property type="entry name" value="cupin_RmlC-like"/>
    <property type="match status" value="1"/>
</dbReference>
<dbReference type="SUPFAM" id="SSF51182">
    <property type="entry name" value="RmlC-like cupins"/>
    <property type="match status" value="1"/>
</dbReference>
<dbReference type="InterPro" id="IPR018062">
    <property type="entry name" value="HTH_AraC-typ_CS"/>
</dbReference>
<dbReference type="Pfam" id="PF07883">
    <property type="entry name" value="Cupin_2"/>
    <property type="match status" value="1"/>
</dbReference>
<dbReference type="InterPro" id="IPR009057">
    <property type="entry name" value="Homeodomain-like_sf"/>
</dbReference>
<evidence type="ECO:0000313" key="6">
    <source>
        <dbReference type="Proteomes" id="UP000184310"/>
    </source>
</evidence>
<dbReference type="GO" id="GO:0043565">
    <property type="term" value="F:sequence-specific DNA binding"/>
    <property type="evidence" value="ECO:0007669"/>
    <property type="project" value="InterPro"/>
</dbReference>
<dbReference type="InterPro" id="IPR018060">
    <property type="entry name" value="HTH_AraC"/>
</dbReference>
<dbReference type="Gene3D" id="1.10.10.60">
    <property type="entry name" value="Homeodomain-like"/>
    <property type="match status" value="2"/>
</dbReference>
<dbReference type="PROSITE" id="PS00041">
    <property type="entry name" value="HTH_ARAC_FAMILY_1"/>
    <property type="match status" value="1"/>
</dbReference>
<dbReference type="Gene3D" id="2.60.120.10">
    <property type="entry name" value="Jelly Rolls"/>
    <property type="match status" value="1"/>
</dbReference>
<dbReference type="PANTHER" id="PTHR43280">
    <property type="entry name" value="ARAC-FAMILY TRANSCRIPTIONAL REGULATOR"/>
    <property type="match status" value="1"/>
</dbReference>
<proteinExistence type="predicted"/>
<dbReference type="PRINTS" id="PR00032">
    <property type="entry name" value="HTHARAC"/>
</dbReference>
<keyword evidence="2 5" id="KW-0238">DNA-binding</keyword>
<dbReference type="Proteomes" id="UP000184310">
    <property type="component" value="Unassembled WGS sequence"/>
</dbReference>
<evidence type="ECO:0000259" key="4">
    <source>
        <dbReference type="PROSITE" id="PS01124"/>
    </source>
</evidence>
<dbReference type="OrthoDB" id="9776971at2"/>
<evidence type="ECO:0000313" key="5">
    <source>
        <dbReference type="EMBL" id="SHJ08517.1"/>
    </source>
</evidence>
<evidence type="ECO:0000256" key="1">
    <source>
        <dbReference type="ARBA" id="ARBA00023015"/>
    </source>
</evidence>
<dbReference type="GO" id="GO:0003700">
    <property type="term" value="F:DNA-binding transcription factor activity"/>
    <property type="evidence" value="ECO:0007669"/>
    <property type="project" value="InterPro"/>
</dbReference>
<dbReference type="PANTHER" id="PTHR43280:SF28">
    <property type="entry name" value="HTH-TYPE TRANSCRIPTIONAL ACTIVATOR RHAS"/>
    <property type="match status" value="1"/>
</dbReference>
<gene>
    <name evidence="5" type="ORF">SAMN02745163_01271</name>
</gene>
<dbReference type="Pfam" id="PF12833">
    <property type="entry name" value="HTH_18"/>
    <property type="match status" value="1"/>
</dbReference>
<keyword evidence="6" id="KW-1185">Reference proteome</keyword>
<dbReference type="InterPro" id="IPR013096">
    <property type="entry name" value="Cupin_2"/>
</dbReference>